<protein>
    <submittedName>
        <fullName evidence="2">Uncharacterized protein</fullName>
    </submittedName>
</protein>
<evidence type="ECO:0000313" key="3">
    <source>
        <dbReference type="Proteomes" id="UP000287651"/>
    </source>
</evidence>
<sequence>PAAPAPPPPPPPPPPPLHPLRPRPQPGRAASSWSTAPSASPSSPTAMRSASSRSAGTGSTPGASTRGSCPTRPDPPAAGSWWSPPRHRGARGAARTPPMAFAPPTPRRPSAAASARFRPETLPSLWREAGVCCYAS</sequence>
<feature type="compositionally biased region" description="Low complexity" evidence="1">
    <location>
        <begin position="26"/>
        <end position="68"/>
    </location>
</feature>
<name>A0A427A7M5_ENSVE</name>
<comment type="caution">
    <text evidence="2">The sequence shown here is derived from an EMBL/GenBank/DDBJ whole genome shotgun (WGS) entry which is preliminary data.</text>
</comment>
<feature type="compositionally biased region" description="Pro residues" evidence="1">
    <location>
        <begin position="1"/>
        <end position="25"/>
    </location>
</feature>
<dbReference type="AlphaFoldDB" id="A0A427A7M5"/>
<reference evidence="2 3" key="1">
    <citation type="journal article" date="2014" name="Agronomy (Basel)">
        <title>A Draft Genome Sequence for Ensete ventricosum, the Drought-Tolerant Tree Against Hunger.</title>
        <authorList>
            <person name="Harrison J."/>
            <person name="Moore K.A."/>
            <person name="Paszkiewicz K."/>
            <person name="Jones T."/>
            <person name="Grant M."/>
            <person name="Ambacheew D."/>
            <person name="Muzemil S."/>
            <person name="Studholme D.J."/>
        </authorList>
    </citation>
    <scope>NUCLEOTIDE SEQUENCE [LARGE SCALE GENOMIC DNA]</scope>
</reference>
<evidence type="ECO:0000313" key="2">
    <source>
        <dbReference type="EMBL" id="RRT72171.1"/>
    </source>
</evidence>
<feature type="region of interest" description="Disordered" evidence="1">
    <location>
        <begin position="1"/>
        <end position="117"/>
    </location>
</feature>
<organism evidence="2 3">
    <name type="scientific">Ensete ventricosum</name>
    <name type="common">Abyssinian banana</name>
    <name type="synonym">Musa ensete</name>
    <dbReference type="NCBI Taxonomy" id="4639"/>
    <lineage>
        <taxon>Eukaryota</taxon>
        <taxon>Viridiplantae</taxon>
        <taxon>Streptophyta</taxon>
        <taxon>Embryophyta</taxon>
        <taxon>Tracheophyta</taxon>
        <taxon>Spermatophyta</taxon>
        <taxon>Magnoliopsida</taxon>
        <taxon>Liliopsida</taxon>
        <taxon>Zingiberales</taxon>
        <taxon>Musaceae</taxon>
        <taxon>Ensete</taxon>
    </lineage>
</organism>
<feature type="non-terminal residue" evidence="2">
    <location>
        <position position="1"/>
    </location>
</feature>
<dbReference type="Proteomes" id="UP000287651">
    <property type="component" value="Unassembled WGS sequence"/>
</dbReference>
<dbReference type="EMBL" id="AMZH03003493">
    <property type="protein sequence ID" value="RRT72171.1"/>
    <property type="molecule type" value="Genomic_DNA"/>
</dbReference>
<evidence type="ECO:0000256" key="1">
    <source>
        <dbReference type="SAM" id="MobiDB-lite"/>
    </source>
</evidence>
<proteinExistence type="predicted"/>
<gene>
    <name evidence="2" type="ORF">B296_00019138</name>
</gene>
<accession>A0A427A7M5</accession>